<evidence type="ECO:0000313" key="3">
    <source>
        <dbReference type="Proteomes" id="UP001600888"/>
    </source>
</evidence>
<accession>A0ABR4ETZ9</accession>
<reference evidence="2 3" key="1">
    <citation type="submission" date="2024-03" db="EMBL/GenBank/DDBJ databases">
        <title>A high-quality draft genome sequence of Diaporthe vaccinii, a causative agent of upright dieback and viscid rot disease in cranberry plants.</title>
        <authorList>
            <person name="Sarrasin M."/>
            <person name="Lang B.F."/>
            <person name="Burger G."/>
        </authorList>
    </citation>
    <scope>NUCLEOTIDE SEQUENCE [LARGE SCALE GENOMIC DNA]</scope>
    <source>
        <strain evidence="2 3">IS7</strain>
    </source>
</reference>
<proteinExistence type="predicted"/>
<dbReference type="Proteomes" id="UP001600888">
    <property type="component" value="Unassembled WGS sequence"/>
</dbReference>
<keyword evidence="3" id="KW-1185">Reference proteome</keyword>
<evidence type="ECO:0000256" key="1">
    <source>
        <dbReference type="SAM" id="Coils"/>
    </source>
</evidence>
<dbReference type="EMBL" id="JBAWTH010000027">
    <property type="protein sequence ID" value="KAL2285916.1"/>
    <property type="molecule type" value="Genomic_DNA"/>
</dbReference>
<evidence type="ECO:0000313" key="2">
    <source>
        <dbReference type="EMBL" id="KAL2285916.1"/>
    </source>
</evidence>
<gene>
    <name evidence="2" type="ORF">FJTKL_07408</name>
</gene>
<comment type="caution">
    <text evidence="2">The sequence shown here is derived from an EMBL/GenBank/DDBJ whole genome shotgun (WGS) entry which is preliminary data.</text>
</comment>
<name>A0ABR4ETZ9_9PEZI</name>
<feature type="coiled-coil region" evidence="1">
    <location>
        <begin position="58"/>
        <end position="99"/>
    </location>
</feature>
<protein>
    <submittedName>
        <fullName evidence="2">Uncharacterized protein</fullName>
    </submittedName>
</protein>
<sequence length="187" mass="20945">MLIPNSKPFTVHSQSSLAPRMAAPHLPDFVAMGEHLNGLGDQLQRFANVPAMHEGHLLQELIQQNHNILQQLVTLTHRVDGLNDRVDGLSNKFDQLQNRVMAEHHNSLSRIANNRLPTPEHLEGLHNVLTNELIPQLPTTVQGIQSLNMYNATRILEELGQEPSGNLAARKRRILLELGVTQQLTLL</sequence>
<organism evidence="2 3">
    <name type="scientific">Diaporthe vaccinii</name>
    <dbReference type="NCBI Taxonomy" id="105482"/>
    <lineage>
        <taxon>Eukaryota</taxon>
        <taxon>Fungi</taxon>
        <taxon>Dikarya</taxon>
        <taxon>Ascomycota</taxon>
        <taxon>Pezizomycotina</taxon>
        <taxon>Sordariomycetes</taxon>
        <taxon>Sordariomycetidae</taxon>
        <taxon>Diaporthales</taxon>
        <taxon>Diaporthaceae</taxon>
        <taxon>Diaporthe</taxon>
        <taxon>Diaporthe eres species complex</taxon>
    </lineage>
</organism>
<keyword evidence="1" id="KW-0175">Coiled coil</keyword>